<evidence type="ECO:0000313" key="8">
    <source>
        <dbReference type="Proteomes" id="UP000254535"/>
    </source>
</evidence>
<dbReference type="RefSeq" id="WP_115078913.1">
    <property type="nucleotide sequence ID" value="NZ_CP022313.1"/>
</dbReference>
<dbReference type="GO" id="GO:0004519">
    <property type="term" value="F:endonuclease activity"/>
    <property type="evidence" value="ECO:0007669"/>
    <property type="project" value="UniProtKB-KW"/>
</dbReference>
<dbReference type="Proteomes" id="UP000254535">
    <property type="component" value="Chromosome"/>
</dbReference>
<evidence type="ECO:0000256" key="6">
    <source>
        <dbReference type="ARBA" id="ARBA00029466"/>
    </source>
</evidence>
<evidence type="ECO:0000256" key="1">
    <source>
        <dbReference type="ARBA" id="ARBA00022722"/>
    </source>
</evidence>
<evidence type="ECO:0000313" key="7">
    <source>
        <dbReference type="EMBL" id="AXJ06464.1"/>
    </source>
</evidence>
<dbReference type="SUPFAM" id="SSF52980">
    <property type="entry name" value="Restriction endonuclease-like"/>
    <property type="match status" value="1"/>
</dbReference>
<dbReference type="InterPro" id="IPR011335">
    <property type="entry name" value="Restrct_endonuc-II-like"/>
</dbReference>
<dbReference type="Gene3D" id="3.40.960.10">
    <property type="entry name" value="VSR Endonuclease"/>
    <property type="match status" value="1"/>
</dbReference>
<dbReference type="Pfam" id="PF03852">
    <property type="entry name" value="Vsr"/>
    <property type="match status" value="1"/>
</dbReference>
<dbReference type="NCBIfam" id="TIGR00632">
    <property type="entry name" value="vsr"/>
    <property type="match status" value="1"/>
</dbReference>
<dbReference type="CDD" id="cd00221">
    <property type="entry name" value="Vsr"/>
    <property type="match status" value="1"/>
</dbReference>
<organism evidence="7 8">
    <name type="scientific">Pseudomonas fluorescens</name>
    <dbReference type="NCBI Taxonomy" id="294"/>
    <lineage>
        <taxon>Bacteria</taxon>
        <taxon>Pseudomonadati</taxon>
        <taxon>Pseudomonadota</taxon>
        <taxon>Gammaproteobacteria</taxon>
        <taxon>Pseudomonadales</taxon>
        <taxon>Pseudomonadaceae</taxon>
        <taxon>Pseudomonas</taxon>
    </lineage>
</organism>
<evidence type="ECO:0000256" key="4">
    <source>
        <dbReference type="ARBA" id="ARBA00022801"/>
    </source>
</evidence>
<evidence type="ECO:0000256" key="5">
    <source>
        <dbReference type="ARBA" id="ARBA00023204"/>
    </source>
</evidence>
<evidence type="ECO:0000256" key="2">
    <source>
        <dbReference type="ARBA" id="ARBA00022759"/>
    </source>
</evidence>
<name>A0A345V162_PSEFL</name>
<dbReference type="REBASE" id="264364">
    <property type="entry name" value="V.PflNEP1ORF20735P"/>
</dbReference>
<comment type="similarity">
    <text evidence="6">Belongs to the Vsr family.</text>
</comment>
<proteinExistence type="inferred from homology"/>
<gene>
    <name evidence="7" type="ORF">CFN16_20750</name>
</gene>
<keyword evidence="5" id="KW-0234">DNA repair</keyword>
<dbReference type="EMBL" id="CP022313">
    <property type="protein sequence ID" value="AXJ06464.1"/>
    <property type="molecule type" value="Genomic_DNA"/>
</dbReference>
<keyword evidence="3" id="KW-0227">DNA damage</keyword>
<keyword evidence="4" id="KW-0378">Hydrolase</keyword>
<keyword evidence="1" id="KW-0540">Nuclease</keyword>
<accession>A0A345V162</accession>
<dbReference type="AlphaFoldDB" id="A0A345V162"/>
<keyword evidence="2 7" id="KW-0255">Endonuclease</keyword>
<protein>
    <submittedName>
        <fullName evidence="7">Very short patch repair endonuclease</fullName>
    </submittedName>
</protein>
<dbReference type="InterPro" id="IPR004603">
    <property type="entry name" value="DNA_mismatch_endonuc_vsr"/>
</dbReference>
<sequence>MTDVLSPEQRKLNMSRIRGSDTKPEMLIRRSLHARGFRYRLHDRELPGSPDLVFPRYHAVIFVNGCFWHGHNCPMFKLPSTRPEFWLRKIESNRVRDNLAIETLLKLGWRVANIWECSTKGPSKLTTDEILSILQEFLLDEKINFLDISGLANKIKHKIRDTE</sequence>
<dbReference type="GO" id="GO:0016787">
    <property type="term" value="F:hydrolase activity"/>
    <property type="evidence" value="ECO:0007669"/>
    <property type="project" value="UniProtKB-KW"/>
</dbReference>
<evidence type="ECO:0000256" key="3">
    <source>
        <dbReference type="ARBA" id="ARBA00022763"/>
    </source>
</evidence>
<reference evidence="7 8" key="1">
    <citation type="submission" date="2017-07" db="EMBL/GenBank/DDBJ databases">
        <title>Genome sequence of Pseudomonas NEP1.</title>
        <authorList>
            <person name="Nascimento F.X."/>
        </authorList>
    </citation>
    <scope>NUCLEOTIDE SEQUENCE [LARGE SCALE GENOMIC DNA]</scope>
    <source>
        <strain evidence="7 8">NEP1</strain>
    </source>
</reference>
<dbReference type="GO" id="GO:0006298">
    <property type="term" value="P:mismatch repair"/>
    <property type="evidence" value="ECO:0007669"/>
    <property type="project" value="InterPro"/>
</dbReference>